<sequence>MLVLDNQQRVVDWKMEQIGQTSRASALVYLDAGHIFLGSHQGDSQVIRIQEADMEVVQTFSNIAPILDFTIMDMASRAAEGQTNEFSSGQARIVAGSGAWNDGSLRSVRSGVGLEELGLLGDMQHVTNMFSLKSSLSADYFDTLVVTFINESRVFRFSPDGEVEEVSNYVGFSLLEQTLLASNLSNGQLLQVTASTVRVTDPESGMVVSEWEPENGASINSVAVEAYQVVLSYGGGQLAILDVSDGVRVQAQKDLTSRGQIACVTLSDLVPHVCIVGFWQNSTISILHLDSLDGVSDITLTTENVIPRSLLIARIFSSAAPVLFIAMADGTVITYSIDPSSYALSSKKSIILGTQQASFRTIPRDEHLSAVFATCEHPSLVYGEEGRLVYSAVTAENATCVCPFDAEAYPGAIAIATKNDVRIGVVDTE</sequence>
<protein>
    <submittedName>
        <fullName evidence="1">Uncharacterized protein</fullName>
    </submittedName>
</protein>
<proteinExistence type="predicted"/>
<reference evidence="1" key="1">
    <citation type="submission" date="2024-09" db="EMBL/GenBank/DDBJ databases">
        <title>Black Yeasts Isolated from many extreme environments.</title>
        <authorList>
            <person name="Coleine C."/>
            <person name="Stajich J.E."/>
            <person name="Selbmann L."/>
        </authorList>
    </citation>
    <scope>NUCLEOTIDE SEQUENCE</scope>
    <source>
        <strain evidence="1">CCFEE 5737</strain>
    </source>
</reference>
<keyword evidence="2" id="KW-1185">Reference proteome</keyword>
<gene>
    <name evidence="1" type="ORF">LTS18_014818</name>
</gene>
<dbReference type="EMBL" id="JAWDJW010004817">
    <property type="protein sequence ID" value="KAK3071642.1"/>
    <property type="molecule type" value="Genomic_DNA"/>
</dbReference>
<accession>A0ACC3DH13</accession>
<organism evidence="1 2">
    <name type="scientific">Coniosporium uncinatum</name>
    <dbReference type="NCBI Taxonomy" id="93489"/>
    <lineage>
        <taxon>Eukaryota</taxon>
        <taxon>Fungi</taxon>
        <taxon>Dikarya</taxon>
        <taxon>Ascomycota</taxon>
        <taxon>Pezizomycotina</taxon>
        <taxon>Dothideomycetes</taxon>
        <taxon>Dothideomycetes incertae sedis</taxon>
        <taxon>Coniosporium</taxon>
    </lineage>
</organism>
<dbReference type="Proteomes" id="UP001186974">
    <property type="component" value="Unassembled WGS sequence"/>
</dbReference>
<comment type="caution">
    <text evidence="1">The sequence shown here is derived from an EMBL/GenBank/DDBJ whole genome shotgun (WGS) entry which is preliminary data.</text>
</comment>
<feature type="non-terminal residue" evidence="1">
    <location>
        <position position="429"/>
    </location>
</feature>
<evidence type="ECO:0000313" key="1">
    <source>
        <dbReference type="EMBL" id="KAK3071642.1"/>
    </source>
</evidence>
<evidence type="ECO:0000313" key="2">
    <source>
        <dbReference type="Proteomes" id="UP001186974"/>
    </source>
</evidence>
<name>A0ACC3DH13_9PEZI</name>